<reference evidence="1 2" key="1">
    <citation type="journal article" date="2009" name="Science">
        <title>Green evolution and dynamic adaptations revealed by genomes of the marine picoeukaryotes Micromonas.</title>
        <authorList>
            <person name="Worden A.Z."/>
            <person name="Lee J.H."/>
            <person name="Mock T."/>
            <person name="Rouze P."/>
            <person name="Simmons M.P."/>
            <person name="Aerts A.L."/>
            <person name="Allen A.E."/>
            <person name="Cuvelier M.L."/>
            <person name="Derelle E."/>
            <person name="Everett M.V."/>
            <person name="Foulon E."/>
            <person name="Grimwood J."/>
            <person name="Gundlach H."/>
            <person name="Henrissat B."/>
            <person name="Napoli C."/>
            <person name="McDonald S.M."/>
            <person name="Parker M.S."/>
            <person name="Rombauts S."/>
            <person name="Salamov A."/>
            <person name="Von Dassow P."/>
            <person name="Badger J.H."/>
            <person name="Coutinho P.M."/>
            <person name="Demir E."/>
            <person name="Dubchak I."/>
            <person name="Gentemann C."/>
            <person name="Eikrem W."/>
            <person name="Gready J.E."/>
            <person name="John U."/>
            <person name="Lanier W."/>
            <person name="Lindquist E.A."/>
            <person name="Lucas S."/>
            <person name="Mayer K.F."/>
            <person name="Moreau H."/>
            <person name="Not F."/>
            <person name="Otillar R."/>
            <person name="Panaud O."/>
            <person name="Pangilinan J."/>
            <person name="Paulsen I."/>
            <person name="Piegu B."/>
            <person name="Poliakov A."/>
            <person name="Robbens S."/>
            <person name="Schmutz J."/>
            <person name="Toulza E."/>
            <person name="Wyss T."/>
            <person name="Zelensky A."/>
            <person name="Zhou K."/>
            <person name="Armbrust E.V."/>
            <person name="Bhattacharya D."/>
            <person name="Goodenough U.W."/>
            <person name="Van de Peer Y."/>
            <person name="Grigoriev I.V."/>
        </authorList>
    </citation>
    <scope>NUCLEOTIDE SEQUENCE [LARGE SCALE GENOMIC DNA]</scope>
    <source>
        <strain evidence="2">RCC299 / NOUM17</strain>
    </source>
</reference>
<dbReference type="InterPro" id="IPR053307">
    <property type="entry name" value="Mitochondrial_IM_protease"/>
</dbReference>
<organism evidence="1 2">
    <name type="scientific">Micromonas commoda (strain RCC299 / NOUM17 / CCMP2709)</name>
    <name type="common">Picoplanktonic green alga</name>
    <dbReference type="NCBI Taxonomy" id="296587"/>
    <lineage>
        <taxon>Eukaryota</taxon>
        <taxon>Viridiplantae</taxon>
        <taxon>Chlorophyta</taxon>
        <taxon>Mamiellophyceae</taxon>
        <taxon>Mamiellales</taxon>
        <taxon>Mamiellaceae</taxon>
        <taxon>Micromonas</taxon>
    </lineage>
</organism>
<dbReference type="InterPro" id="IPR036286">
    <property type="entry name" value="LexA/Signal_pep-like_sf"/>
</dbReference>
<evidence type="ECO:0000313" key="1">
    <source>
        <dbReference type="EMBL" id="ACO60768.1"/>
    </source>
</evidence>
<evidence type="ECO:0000313" key="2">
    <source>
        <dbReference type="Proteomes" id="UP000002009"/>
    </source>
</evidence>
<dbReference type="eggNOG" id="KOG1568">
    <property type="taxonomic scope" value="Eukaryota"/>
</dbReference>
<dbReference type="Gene3D" id="2.10.109.10">
    <property type="entry name" value="Umud Fragment, subunit A"/>
    <property type="match status" value="1"/>
</dbReference>
<dbReference type="KEGG" id="mis:MICPUN_56283"/>
<keyword evidence="2" id="KW-1185">Reference proteome</keyword>
<name>C1E078_MICCC</name>
<dbReference type="OMA" id="GPVENSE"/>
<gene>
    <name evidence="1" type="ORF">MICPUN_56283</name>
</gene>
<sequence length="259" mass="28372">MASPSPLRSLARYANSIGEWGVRYHVEKALQMVPWVAQKVTELEHEAGTPFFNLAKFPQRELLELAASTPICGQMLFAGEAMAPAISTAPRFGPKKDGNGMVMLLVRELRYPEFGENQHNGMVWVMPRRAHVGDVVAFRDPEALSTGGGLMVRRVAALEGGALESSDPDVPDATVPREHAWVVCDNDDARHARDSRTFGPLDLRRVVGRVVYAVRSATDHGRVHNSREARWVDDPVVRVELDAEQLAADLAESASGDVG</sequence>
<dbReference type="PANTHER" id="PTHR47040:SF1">
    <property type="entry name" value="MITOCHONDRIAL ATP-INDEPENDENT INNER MEMBRANE PROTEASE SUBUNIT 2"/>
    <property type="match status" value="1"/>
</dbReference>
<dbReference type="GO" id="GO:0004252">
    <property type="term" value="F:serine-type endopeptidase activity"/>
    <property type="evidence" value="ECO:0007669"/>
    <property type="project" value="InterPro"/>
</dbReference>
<dbReference type="GeneID" id="8241192"/>
<dbReference type="RefSeq" id="XP_002499510.1">
    <property type="nucleotide sequence ID" value="XM_002499464.1"/>
</dbReference>
<dbReference type="AlphaFoldDB" id="C1E078"/>
<proteinExistence type="predicted"/>
<protein>
    <recommendedName>
        <fullName evidence="3">Peptidase S26 domain-containing protein</fullName>
    </recommendedName>
</protein>
<dbReference type="CDD" id="cd06530">
    <property type="entry name" value="S26_SPase_I"/>
    <property type="match status" value="1"/>
</dbReference>
<dbReference type="InterPro" id="IPR019533">
    <property type="entry name" value="Peptidase_S26"/>
</dbReference>
<dbReference type="STRING" id="296587.C1E078"/>
<dbReference type="PANTHER" id="PTHR47040">
    <property type="entry name" value="OSJNBA0068L06.9 PROTEIN"/>
    <property type="match status" value="1"/>
</dbReference>
<accession>C1E078</accession>
<evidence type="ECO:0008006" key="3">
    <source>
        <dbReference type="Google" id="ProtNLM"/>
    </source>
</evidence>
<dbReference type="OrthoDB" id="308440at2759"/>
<dbReference type="SUPFAM" id="SSF51306">
    <property type="entry name" value="LexA/Signal peptidase"/>
    <property type="match status" value="1"/>
</dbReference>
<dbReference type="GO" id="GO:0006465">
    <property type="term" value="P:signal peptide processing"/>
    <property type="evidence" value="ECO:0007669"/>
    <property type="project" value="InterPro"/>
</dbReference>
<dbReference type="InParanoid" id="C1E078"/>
<dbReference type="Proteomes" id="UP000002009">
    <property type="component" value="Chromosome 2"/>
</dbReference>
<dbReference type="FunCoup" id="C1E078">
    <property type="interactions" value="494"/>
</dbReference>
<dbReference type="EMBL" id="CP001323">
    <property type="protein sequence ID" value="ACO60768.1"/>
    <property type="molecule type" value="Genomic_DNA"/>
</dbReference>